<accession>A0ABQ5Y362</accession>
<evidence type="ECO:0000313" key="2">
    <source>
        <dbReference type="Proteomes" id="UP001156669"/>
    </source>
</evidence>
<sequence>MPINEYKSPACPSLESKFGVDLNRFKSDDDYRAYIKLLAHEPIRKHVNNSLVSARLMLEELESSGNELVVDEMLKLKRLGPNISIDAIGSSMSRIKGAGLCL</sequence>
<comment type="caution">
    <text evidence="1">The sequence shown here is derived from an EMBL/GenBank/DDBJ whole genome shotgun (WGS) entry which is preliminary data.</text>
</comment>
<keyword evidence="2" id="KW-1185">Reference proteome</keyword>
<protein>
    <submittedName>
        <fullName evidence="1">Uncharacterized protein</fullName>
    </submittedName>
</protein>
<gene>
    <name evidence="1" type="ORF">GCM10007906_26100</name>
</gene>
<reference evidence="2" key="1">
    <citation type="journal article" date="2019" name="Int. J. Syst. Evol. Microbiol.">
        <title>The Global Catalogue of Microorganisms (GCM) 10K type strain sequencing project: providing services to taxonomists for standard genome sequencing and annotation.</title>
        <authorList>
            <consortium name="The Broad Institute Genomics Platform"/>
            <consortium name="The Broad Institute Genome Sequencing Center for Infectious Disease"/>
            <person name="Wu L."/>
            <person name="Ma J."/>
        </authorList>
    </citation>
    <scope>NUCLEOTIDE SEQUENCE [LARGE SCALE GENOMIC DNA]</scope>
    <source>
        <strain evidence="2">NBRC 110633</strain>
    </source>
</reference>
<name>A0ABQ5Y362_9VIBR</name>
<organism evidence="1 2">
    <name type="scientific">Vibrio hyugaensis</name>
    <dbReference type="NCBI Taxonomy" id="1534743"/>
    <lineage>
        <taxon>Bacteria</taxon>
        <taxon>Pseudomonadati</taxon>
        <taxon>Pseudomonadota</taxon>
        <taxon>Gammaproteobacteria</taxon>
        <taxon>Vibrionales</taxon>
        <taxon>Vibrionaceae</taxon>
        <taxon>Vibrio</taxon>
    </lineage>
</organism>
<dbReference type="Proteomes" id="UP001156669">
    <property type="component" value="Unassembled WGS sequence"/>
</dbReference>
<proteinExistence type="predicted"/>
<evidence type="ECO:0000313" key="1">
    <source>
        <dbReference type="EMBL" id="GLR05022.1"/>
    </source>
</evidence>
<dbReference type="EMBL" id="BSOE01000049">
    <property type="protein sequence ID" value="GLR05022.1"/>
    <property type="molecule type" value="Genomic_DNA"/>
</dbReference>